<keyword evidence="2" id="KW-1185">Reference proteome</keyword>
<dbReference type="EMBL" id="AWQQ01000088">
    <property type="protein sequence ID" value="PHJ37655.1"/>
    <property type="molecule type" value="Genomic_DNA"/>
</dbReference>
<dbReference type="Proteomes" id="UP000222564">
    <property type="component" value="Unassembled WGS sequence"/>
</dbReference>
<comment type="caution">
    <text evidence="1">The sequence shown here is derived from an EMBL/GenBank/DDBJ whole genome shotgun (WGS) entry which is preliminary data.</text>
</comment>
<sequence>MKRFLPGPAMGERFQPEAKKITSCLVYPCKKQTWESLKKRGMLYHRASLNAGRRSVNLVLTAIPMNAELEEIVQILARAVS</sequence>
<reference evidence="1 2" key="1">
    <citation type="submission" date="2013-09" db="EMBL/GenBank/DDBJ databases">
        <title>Biodegradation of hydrocarbons in the deep terrestrial subsurface : characterization of a microbial consortium composed of two Desulfotomaculum species originating from a deep geological formation.</title>
        <authorList>
            <person name="Aullo T."/>
            <person name="Berlendis S."/>
            <person name="Lascourreges J.-F."/>
            <person name="Dessort D."/>
            <person name="Saint-Laurent S."/>
            <person name="Schraauwers B."/>
            <person name="Mas J."/>
            <person name="Magot M."/>
            <person name="Ranchou-Peyruse A."/>
        </authorList>
    </citation>
    <scope>NUCLEOTIDE SEQUENCE [LARGE SCALE GENOMIC DNA]</scope>
    <source>
        <strain evidence="1 2">Bs107</strain>
    </source>
</reference>
<dbReference type="AlphaFoldDB" id="A0A2C6MDI9"/>
<accession>A0A2C6MDI9</accession>
<evidence type="ECO:0000313" key="2">
    <source>
        <dbReference type="Proteomes" id="UP000222564"/>
    </source>
</evidence>
<organism evidence="1 2">
    <name type="scientific">Desulforamulus profundi</name>
    <dbReference type="NCBI Taxonomy" id="1383067"/>
    <lineage>
        <taxon>Bacteria</taxon>
        <taxon>Bacillati</taxon>
        <taxon>Bacillota</taxon>
        <taxon>Clostridia</taxon>
        <taxon>Eubacteriales</taxon>
        <taxon>Peptococcaceae</taxon>
        <taxon>Desulforamulus</taxon>
    </lineage>
</organism>
<gene>
    <name evidence="1" type="ORF">P378_15500</name>
</gene>
<protein>
    <submittedName>
        <fullName evidence="1">Uncharacterized protein</fullName>
    </submittedName>
</protein>
<name>A0A2C6MDI9_9FIRM</name>
<evidence type="ECO:0000313" key="1">
    <source>
        <dbReference type="EMBL" id="PHJ37655.1"/>
    </source>
</evidence>
<proteinExistence type="predicted"/>